<keyword evidence="2" id="KW-1185">Reference proteome</keyword>
<dbReference type="eggNOG" id="COG0457">
    <property type="taxonomic scope" value="Bacteria"/>
</dbReference>
<evidence type="ECO:0000313" key="1">
    <source>
        <dbReference type="EMBL" id="EGI75589.1"/>
    </source>
</evidence>
<evidence type="ECO:0008006" key="3">
    <source>
        <dbReference type="Google" id="ProtNLM"/>
    </source>
</evidence>
<protein>
    <recommendedName>
        <fullName evidence="3">Nucleoside 2-deoxyribosyltransferase</fullName>
    </recommendedName>
</protein>
<comment type="caution">
    <text evidence="1">The sequence shown here is derived from an EMBL/GenBank/DDBJ whole genome shotgun (WGS) entry which is preliminary data.</text>
</comment>
<dbReference type="AlphaFoldDB" id="F3KXA9"/>
<gene>
    <name evidence="1" type="ORF">HGR_15494</name>
</gene>
<dbReference type="Proteomes" id="UP000016368">
    <property type="component" value="Unassembled WGS sequence"/>
</dbReference>
<reference evidence="1 2" key="1">
    <citation type="journal article" date="2011" name="EMBO J.">
        <title>Structural diversity of bacterial flagellar motors.</title>
        <authorList>
            <person name="Chen S."/>
            <person name="Beeby M."/>
            <person name="Murphy G.E."/>
            <person name="Leadbetter J.R."/>
            <person name="Hendrixson D.R."/>
            <person name="Briegel A."/>
            <person name="Li Z."/>
            <person name="Shi J."/>
            <person name="Tocheva E.I."/>
            <person name="Muller A."/>
            <person name="Dobro M.J."/>
            <person name="Jensen G.J."/>
        </authorList>
    </citation>
    <scope>NUCLEOTIDE SEQUENCE [LARGE SCALE GENOMIC DNA]</scope>
    <source>
        <strain evidence="1 2">ATCC 19624</strain>
    </source>
</reference>
<evidence type="ECO:0000313" key="2">
    <source>
        <dbReference type="Proteomes" id="UP000016368"/>
    </source>
</evidence>
<proteinExistence type="predicted"/>
<name>F3KXA9_9BURK</name>
<dbReference type="EMBL" id="AEGR01000101">
    <property type="protein sequence ID" value="EGI75589.1"/>
    <property type="molecule type" value="Genomic_DNA"/>
</dbReference>
<organism evidence="1 2">
    <name type="scientific">Hylemonella gracilis ATCC 19624</name>
    <dbReference type="NCBI Taxonomy" id="887062"/>
    <lineage>
        <taxon>Bacteria</taxon>
        <taxon>Pseudomonadati</taxon>
        <taxon>Pseudomonadota</taxon>
        <taxon>Betaproteobacteria</taxon>
        <taxon>Burkholderiales</taxon>
        <taxon>Comamonadaceae</taxon>
        <taxon>Hylemonella</taxon>
    </lineage>
</organism>
<dbReference type="STRING" id="887062.HGR_15494"/>
<sequence length="257" mass="28343">MPIADVAGYEAGHFGRVYEHVIKPAVLAAGFTPVRADDAVKTDYIVVSIIQQIVDSAMVVCDFSGRNPNVMYELGIRHAFNKPVVLIKDRRTEKIFDIQGLRYAEYDEILRIDTVKKDVARITAAIEETSKSSEKDLNSIVRLAGIKTAEVPASQTISPDTKLLLSAIESIDRRVQSMEKMDVPMQIHFIVDGEIVRFSDGSEVTPGADLYKNGREFGTLMALNPESQLITIQLTGGKIIDIPPHSPMAKGLTDLPF</sequence>
<accession>F3KXA9</accession>
<dbReference type="Gene3D" id="3.40.50.450">
    <property type="match status" value="1"/>
</dbReference>